<evidence type="ECO:0000256" key="1">
    <source>
        <dbReference type="SAM" id="SignalP"/>
    </source>
</evidence>
<name>A0ABT0XK57_9BACI</name>
<protein>
    <submittedName>
        <fullName evidence="2">Uncharacterized protein</fullName>
    </submittedName>
</protein>
<proteinExistence type="predicted"/>
<gene>
    <name evidence="2" type="ORF">NDM98_12780</name>
</gene>
<dbReference type="Proteomes" id="UP001203665">
    <property type="component" value="Unassembled WGS sequence"/>
</dbReference>
<keyword evidence="3" id="KW-1185">Reference proteome</keyword>
<evidence type="ECO:0000313" key="3">
    <source>
        <dbReference type="Proteomes" id="UP001203665"/>
    </source>
</evidence>
<accession>A0ABT0XK57</accession>
<organism evidence="2 3">
    <name type="scientific">Alkalicoccobacillus plakortidis</name>
    <dbReference type="NCBI Taxonomy" id="444060"/>
    <lineage>
        <taxon>Bacteria</taxon>
        <taxon>Bacillati</taxon>
        <taxon>Bacillota</taxon>
        <taxon>Bacilli</taxon>
        <taxon>Bacillales</taxon>
        <taxon>Bacillaceae</taxon>
        <taxon>Alkalicoccobacillus</taxon>
    </lineage>
</organism>
<feature type="chain" id="PRO_5045680794" evidence="1">
    <location>
        <begin position="24"/>
        <end position="167"/>
    </location>
</feature>
<feature type="signal peptide" evidence="1">
    <location>
        <begin position="1"/>
        <end position="23"/>
    </location>
</feature>
<keyword evidence="1" id="KW-0732">Signal</keyword>
<comment type="caution">
    <text evidence="2">The sequence shown here is derived from an EMBL/GenBank/DDBJ whole genome shotgun (WGS) entry which is preliminary data.</text>
</comment>
<dbReference type="EMBL" id="JAMQJY010000001">
    <property type="protein sequence ID" value="MCM2676284.1"/>
    <property type="molecule type" value="Genomic_DNA"/>
</dbReference>
<evidence type="ECO:0000313" key="2">
    <source>
        <dbReference type="EMBL" id="MCM2676284.1"/>
    </source>
</evidence>
<sequence length="167" mass="19067">MMKKAVNRLIVFVFLCIPLTACQSGDDQFKIIVFSDDIYEQKEKIESKLDLGTDTEITFYPEIAERLLTELASHQSSLLIVEQRLAKQMVEYEAMIHLEGFDIGFADEEYLQGEEGAQEIKALNLNESSLLQEERDVLLENNHIVGIPVYSPQPEEAIEILETLFPN</sequence>
<reference evidence="2" key="1">
    <citation type="submission" date="2022-06" db="EMBL/GenBank/DDBJ databases">
        <title>Alkalicoccobacillus porphyridii sp. nov., isolated from a marine red alga, Porphyridium purpureum and reclassification of Shouchella plakortidis and Shouchella gibsonii as Alkalicoccobacillus plakortidis comb. nov. and Alkalicoccobacillus gibsonii comb. nov.</title>
        <authorList>
            <person name="Kim K.H."/>
            <person name="Lee J.K."/>
            <person name="Han D.M."/>
            <person name="Baek J.H."/>
            <person name="Jeon C.O."/>
        </authorList>
    </citation>
    <scope>NUCLEOTIDE SEQUENCE</scope>
    <source>
        <strain evidence="2">DSM 19153</strain>
    </source>
</reference>
<dbReference type="RefSeq" id="WP_251608214.1">
    <property type="nucleotide sequence ID" value="NZ_JAMQJY010000001.1"/>
</dbReference>